<evidence type="ECO:0000313" key="3">
    <source>
        <dbReference type="Proteomes" id="UP000199199"/>
    </source>
</evidence>
<gene>
    <name evidence="2" type="ORF">SAMN04488556_1460</name>
</gene>
<keyword evidence="1" id="KW-0472">Membrane</keyword>
<feature type="transmembrane region" description="Helical" evidence="1">
    <location>
        <begin position="16"/>
        <end position="40"/>
    </location>
</feature>
<accession>A0A1I6QQX2</accession>
<sequence length="109" mass="11264">MLDVLLQLRSPSSDPVMVATVVLLTLLSISLSVGIALVLIRGYRRGPGHPGMLYLALGLVLLTTVPELLRVGLPTLTGVGTAGRSVLVSGSELTGLGIILWTIYGGGSQ</sequence>
<keyword evidence="3" id="KW-1185">Reference proteome</keyword>
<evidence type="ECO:0000256" key="1">
    <source>
        <dbReference type="SAM" id="Phobius"/>
    </source>
</evidence>
<keyword evidence="1" id="KW-0812">Transmembrane</keyword>
<keyword evidence="1" id="KW-1133">Transmembrane helix</keyword>
<dbReference type="EMBL" id="FOZS01000001">
    <property type="protein sequence ID" value="SFS54804.1"/>
    <property type="molecule type" value="Genomic_DNA"/>
</dbReference>
<organism evidence="2 3">
    <name type="scientific">Halostagnicola kamekurae</name>
    <dbReference type="NCBI Taxonomy" id="619731"/>
    <lineage>
        <taxon>Archaea</taxon>
        <taxon>Methanobacteriati</taxon>
        <taxon>Methanobacteriota</taxon>
        <taxon>Stenosarchaea group</taxon>
        <taxon>Halobacteria</taxon>
        <taxon>Halobacteriales</taxon>
        <taxon>Natrialbaceae</taxon>
        <taxon>Halostagnicola</taxon>
    </lineage>
</organism>
<protein>
    <submittedName>
        <fullName evidence="2">Uncharacterized protein</fullName>
    </submittedName>
</protein>
<proteinExistence type="predicted"/>
<dbReference type="AlphaFoldDB" id="A0A1I6QQX2"/>
<name>A0A1I6QQX2_9EURY</name>
<reference evidence="3" key="1">
    <citation type="submission" date="2016-10" db="EMBL/GenBank/DDBJ databases">
        <authorList>
            <person name="Varghese N."/>
            <person name="Submissions S."/>
        </authorList>
    </citation>
    <scope>NUCLEOTIDE SEQUENCE [LARGE SCALE GENOMIC DNA]</scope>
    <source>
        <strain evidence="3">DSM 22427</strain>
    </source>
</reference>
<feature type="transmembrane region" description="Helical" evidence="1">
    <location>
        <begin position="52"/>
        <end position="73"/>
    </location>
</feature>
<dbReference type="Proteomes" id="UP000199199">
    <property type="component" value="Unassembled WGS sequence"/>
</dbReference>
<evidence type="ECO:0000313" key="2">
    <source>
        <dbReference type="EMBL" id="SFS54804.1"/>
    </source>
</evidence>
<feature type="transmembrane region" description="Helical" evidence="1">
    <location>
        <begin position="85"/>
        <end position="104"/>
    </location>
</feature>